<dbReference type="PANTHER" id="PTHR28457:SF1">
    <property type="entry name" value="CILIA- AND FLAGELLA-ASSOCIATED PROTEIN 119"/>
    <property type="match status" value="1"/>
</dbReference>
<feature type="coiled-coil region" evidence="1">
    <location>
        <begin position="244"/>
        <end position="271"/>
    </location>
</feature>
<reference evidence="2" key="1">
    <citation type="submission" date="2016-09" db="EMBL/GenBank/DDBJ databases">
        <authorList>
            <person name="Hebert L."/>
            <person name="Moumen B."/>
        </authorList>
    </citation>
    <scope>NUCLEOTIDE SEQUENCE [LARGE SCALE GENOMIC DNA]</scope>
    <source>
        <strain evidence="2">OVI</strain>
    </source>
</reference>
<dbReference type="GeneID" id="92374107"/>
<gene>
    <name evidence="2" type="ORF">TEOVI_000016700</name>
</gene>
<dbReference type="EMBL" id="CZPT02000288">
    <property type="protein sequence ID" value="SCU65424.1"/>
    <property type="molecule type" value="Genomic_DNA"/>
</dbReference>
<dbReference type="Pfam" id="PF14769">
    <property type="entry name" value="CLAMP"/>
    <property type="match status" value="1"/>
</dbReference>
<dbReference type="AlphaFoldDB" id="A0A1G4I1B8"/>
<evidence type="ECO:0000256" key="1">
    <source>
        <dbReference type="SAM" id="Coils"/>
    </source>
</evidence>
<keyword evidence="2" id="KW-0966">Cell projection</keyword>
<dbReference type="InterPro" id="IPR032727">
    <property type="entry name" value="CLAMP"/>
</dbReference>
<comment type="caution">
    <text evidence="2">The sequence shown here is derived from an EMBL/GenBank/DDBJ whole genome shotgun (WGS) entry which is preliminary data.</text>
</comment>
<keyword evidence="1" id="KW-0175">Coiled coil</keyword>
<dbReference type="SMR" id="A0A1G4I1B8"/>
<keyword evidence="2" id="KW-0282">Flagellum</keyword>
<name>A0A1G4I1B8_TRYEQ</name>
<sequence length="281" mass="32616">MAQSLVWRYLGPEDTHRCLDAPDVPSVRNLLVEIDDGMDGKLINCRNYNKGQLMIVLDMLAHLIVFTKTCSMSLEKVSTIVGIMLELHRESMSNQYTRSQSYHRLRELMLLHSVPRPPFSCGIFSVADVQHIDEYLLLSYFRHYKMYVYAFVPQRLANIHSVSVGHNHCVPPLGLPALTTATPRAEWIAKVEDTHRQMEERQMEVEDVRSAEYEEEWLKHRYLNGTHYSEGLREQLQSIKRDVSDKALNQLDLIEARLVEIEKKVEIVQQRQDGKGGKRKK</sequence>
<keyword evidence="2" id="KW-0969">Cilium</keyword>
<organism evidence="2 3">
    <name type="scientific">Trypanosoma equiperdum</name>
    <dbReference type="NCBI Taxonomy" id="5694"/>
    <lineage>
        <taxon>Eukaryota</taxon>
        <taxon>Discoba</taxon>
        <taxon>Euglenozoa</taxon>
        <taxon>Kinetoplastea</taxon>
        <taxon>Metakinetoplastina</taxon>
        <taxon>Trypanosomatida</taxon>
        <taxon>Trypanosomatidae</taxon>
        <taxon>Trypanosoma</taxon>
    </lineage>
</organism>
<protein>
    <submittedName>
        <fullName evidence="2">Flagellar C1a complex subunit C1a-32, putative</fullName>
    </submittedName>
</protein>
<accession>A0A1G4I1B8</accession>
<evidence type="ECO:0000313" key="3">
    <source>
        <dbReference type="Proteomes" id="UP000195570"/>
    </source>
</evidence>
<keyword evidence="3" id="KW-1185">Reference proteome</keyword>
<evidence type="ECO:0000313" key="2">
    <source>
        <dbReference type="EMBL" id="SCU65424.1"/>
    </source>
</evidence>
<dbReference type="PANTHER" id="PTHR28457">
    <property type="entry name" value="COILED-COIL DOMAIN-CONTAINING PROTEIN 189"/>
    <property type="match status" value="1"/>
</dbReference>
<dbReference type="RefSeq" id="XP_067077031.1">
    <property type="nucleotide sequence ID" value="XM_067220930.1"/>
</dbReference>
<dbReference type="Proteomes" id="UP000195570">
    <property type="component" value="Unassembled WGS sequence"/>
</dbReference>
<dbReference type="VEuPathDB" id="TriTrypDB:TEOVI_000016700"/>
<proteinExistence type="predicted"/>